<feature type="transmembrane region" description="Helical" evidence="1">
    <location>
        <begin position="128"/>
        <end position="151"/>
    </location>
</feature>
<dbReference type="EMBL" id="FNGS01000001">
    <property type="protein sequence ID" value="SDL30325.1"/>
    <property type="molecule type" value="Genomic_DNA"/>
</dbReference>
<name>A0A1G9IZ10_9BACT</name>
<keyword evidence="1" id="KW-0472">Membrane</keyword>
<gene>
    <name evidence="2" type="ORF">SAMN04488090_0677</name>
</gene>
<sequence>MEPISWPNALKSILLATLIAGTLDAVAAVAILGKFNYIRVFQFIASGAFGPAAFTGGSEMVWAGVGFHYFITACFSGFYILLYQSFPVLRRLHLAGGALYGVFVWLIMNLLLLPRTHVAQAPVTAKSAFLNIGILILMIGVPIAYITHLFFSTEENE</sequence>
<evidence type="ECO:0008006" key="4">
    <source>
        <dbReference type="Google" id="ProtNLM"/>
    </source>
</evidence>
<feature type="transmembrane region" description="Helical" evidence="1">
    <location>
        <begin position="94"/>
        <end position="113"/>
    </location>
</feature>
<protein>
    <recommendedName>
        <fullName evidence="4">DUF1440 domain-containing protein</fullName>
    </recommendedName>
</protein>
<feature type="transmembrane region" description="Helical" evidence="1">
    <location>
        <begin position="60"/>
        <end position="82"/>
    </location>
</feature>
<reference evidence="2 3" key="1">
    <citation type="submission" date="2016-10" db="EMBL/GenBank/DDBJ databases">
        <authorList>
            <person name="de Groot N.N."/>
        </authorList>
    </citation>
    <scope>NUCLEOTIDE SEQUENCE [LARGE SCALE GENOMIC DNA]</scope>
    <source>
        <strain evidence="2 3">DSM 21668</strain>
    </source>
</reference>
<accession>A0A1G9IZ10</accession>
<proteinExistence type="predicted"/>
<organism evidence="2 3">
    <name type="scientific">Siphonobacter aquaeclarae</name>
    <dbReference type="NCBI Taxonomy" id="563176"/>
    <lineage>
        <taxon>Bacteria</taxon>
        <taxon>Pseudomonadati</taxon>
        <taxon>Bacteroidota</taxon>
        <taxon>Cytophagia</taxon>
        <taxon>Cytophagales</taxon>
        <taxon>Cytophagaceae</taxon>
        <taxon>Siphonobacter</taxon>
    </lineage>
</organism>
<evidence type="ECO:0000313" key="2">
    <source>
        <dbReference type="EMBL" id="SDL30325.1"/>
    </source>
</evidence>
<keyword evidence="3" id="KW-1185">Reference proteome</keyword>
<dbReference type="Proteomes" id="UP000198901">
    <property type="component" value="Unassembled WGS sequence"/>
</dbReference>
<keyword evidence="1" id="KW-0812">Transmembrane</keyword>
<evidence type="ECO:0000256" key="1">
    <source>
        <dbReference type="SAM" id="Phobius"/>
    </source>
</evidence>
<dbReference type="AlphaFoldDB" id="A0A1G9IZ10"/>
<evidence type="ECO:0000313" key="3">
    <source>
        <dbReference type="Proteomes" id="UP000198901"/>
    </source>
</evidence>
<keyword evidence="1" id="KW-1133">Transmembrane helix</keyword>
<feature type="transmembrane region" description="Helical" evidence="1">
    <location>
        <begin position="12"/>
        <end position="32"/>
    </location>
</feature>